<evidence type="ECO:0000313" key="1">
    <source>
        <dbReference type="EMBL" id="TYK57902.1"/>
    </source>
</evidence>
<dbReference type="AlphaFoldDB" id="A0A5D3GBT0"/>
<dbReference type="SUPFAM" id="SSF89447">
    <property type="entry name" value="AbrB/MazE/MraZ-like"/>
    <property type="match status" value="1"/>
</dbReference>
<dbReference type="Proteomes" id="UP000324029">
    <property type="component" value="Unassembled WGS sequence"/>
</dbReference>
<evidence type="ECO:0000313" key="2">
    <source>
        <dbReference type="Proteomes" id="UP000324029"/>
    </source>
</evidence>
<protein>
    <submittedName>
        <fullName evidence="1">AbrB/MazE/SpoVT family DNA-binding domain-containing protein</fullName>
    </submittedName>
</protein>
<dbReference type="GO" id="GO:0003677">
    <property type="term" value="F:DNA binding"/>
    <property type="evidence" value="ECO:0007669"/>
    <property type="project" value="UniProtKB-KW"/>
</dbReference>
<dbReference type="InterPro" id="IPR037914">
    <property type="entry name" value="SpoVT-AbrB_sf"/>
</dbReference>
<organism evidence="1 2">
    <name type="scientific">Pseudomonas synxantha</name>
    <dbReference type="NCBI Taxonomy" id="47883"/>
    <lineage>
        <taxon>Bacteria</taxon>
        <taxon>Pseudomonadati</taxon>
        <taxon>Pseudomonadota</taxon>
        <taxon>Gammaproteobacteria</taxon>
        <taxon>Pseudomonadales</taxon>
        <taxon>Pseudomonadaceae</taxon>
        <taxon>Pseudomonas</taxon>
    </lineage>
</organism>
<proteinExistence type="predicted"/>
<sequence>MSENERWTVKCQETADGTGDVIVDLPPELLARLGLGLGGELTIEMVDGAIVLKPKHNTSSSS</sequence>
<dbReference type="RefSeq" id="WP_148853324.1">
    <property type="nucleotide sequence ID" value="NZ_VSRO01000005.1"/>
</dbReference>
<keyword evidence="1" id="KW-0238">DNA-binding</keyword>
<reference evidence="1 2" key="2">
    <citation type="submission" date="2019-08" db="EMBL/GenBank/DDBJ databases">
        <authorList>
            <person name="Brilhante M."/>
            <person name="Perreten V."/>
        </authorList>
    </citation>
    <scope>NUCLEOTIDE SEQUENCE [LARGE SCALE GENOMIC DNA]</scope>
    <source>
        <strain evidence="1 2">MCP106</strain>
    </source>
</reference>
<gene>
    <name evidence="1" type="ORF">FXO26_11635</name>
</gene>
<name>A0A5D3GBT0_9PSED</name>
<reference evidence="1 2" key="1">
    <citation type="submission" date="2019-08" db="EMBL/GenBank/DDBJ databases">
        <title>Subclass B2 metallo-beta lactamase from Pseudomonas synxantha.</title>
        <authorList>
            <person name="Poirel L."/>
            <person name="Palmieri M."/>
            <person name="Masseron A."/>
            <person name="Perreten V."/>
            <person name="Nordman P."/>
        </authorList>
    </citation>
    <scope>NUCLEOTIDE SEQUENCE [LARGE SCALE GENOMIC DNA]</scope>
    <source>
        <strain evidence="1 2">MCP106</strain>
    </source>
</reference>
<accession>A0A5D3GBT0</accession>
<dbReference type="EMBL" id="VSRO01000005">
    <property type="protein sequence ID" value="TYK57902.1"/>
    <property type="molecule type" value="Genomic_DNA"/>
</dbReference>
<comment type="caution">
    <text evidence="1">The sequence shown here is derived from an EMBL/GenBank/DDBJ whole genome shotgun (WGS) entry which is preliminary data.</text>
</comment>